<accession>A0ABT6L220</accession>
<dbReference type="EMBL" id="JARXVE010000005">
    <property type="protein sequence ID" value="MDH6196995.1"/>
    <property type="molecule type" value="Genomic_DNA"/>
</dbReference>
<evidence type="ECO:0000259" key="2">
    <source>
        <dbReference type="Pfam" id="PF24238"/>
    </source>
</evidence>
<feature type="chain" id="PRO_5045643883" description="CDGP domain-containing protein" evidence="1">
    <location>
        <begin position="20"/>
        <end position="129"/>
    </location>
</feature>
<evidence type="ECO:0000256" key="1">
    <source>
        <dbReference type="SAM" id="SignalP"/>
    </source>
</evidence>
<reference evidence="3 4" key="1">
    <citation type="submission" date="2023-04" db="EMBL/GenBank/DDBJ databases">
        <title>Forest soil microbial communities from Buena Vista Peninsula, Colon Province, Panama.</title>
        <authorList>
            <person name="Bouskill N."/>
        </authorList>
    </citation>
    <scope>NUCLEOTIDE SEQUENCE [LARGE SCALE GENOMIC DNA]</scope>
    <source>
        <strain evidence="3 4">AC80</strain>
    </source>
</reference>
<sequence>MLRTFLAAAMFVGAFGALAAPPAHADYAKGCEVIHWGLFGGDRRMICDGPKQADGSWERARMYFSPPYHRNASSTCSGGRYSSSCTYYEAADVPLQVHGTPETYPVRDDNVLSDEPGWLPPGALVGNAT</sequence>
<proteinExistence type="predicted"/>
<dbReference type="Pfam" id="PF24238">
    <property type="entry name" value="CDGP"/>
    <property type="match status" value="1"/>
</dbReference>
<dbReference type="RefSeq" id="WP_280833580.1">
    <property type="nucleotide sequence ID" value="NZ_JARXVE010000005.1"/>
</dbReference>
<protein>
    <recommendedName>
        <fullName evidence="2">CDGP domain-containing protein</fullName>
    </recommendedName>
</protein>
<gene>
    <name evidence="3" type="ORF">M2272_003648</name>
</gene>
<organism evidence="3 4">
    <name type="scientific">Mycolicibacterium frederiksbergense</name>
    <dbReference type="NCBI Taxonomy" id="117567"/>
    <lineage>
        <taxon>Bacteria</taxon>
        <taxon>Bacillati</taxon>
        <taxon>Actinomycetota</taxon>
        <taxon>Actinomycetes</taxon>
        <taxon>Mycobacteriales</taxon>
        <taxon>Mycobacteriaceae</taxon>
        <taxon>Mycolicibacterium</taxon>
    </lineage>
</organism>
<keyword evidence="4" id="KW-1185">Reference proteome</keyword>
<dbReference type="Proteomes" id="UP001160130">
    <property type="component" value="Unassembled WGS sequence"/>
</dbReference>
<comment type="caution">
    <text evidence="3">The sequence shown here is derived from an EMBL/GenBank/DDBJ whole genome shotgun (WGS) entry which is preliminary data.</text>
</comment>
<keyword evidence="1" id="KW-0732">Signal</keyword>
<feature type="domain" description="CDGP" evidence="2">
    <location>
        <begin position="30"/>
        <end position="120"/>
    </location>
</feature>
<dbReference type="InterPro" id="IPR056271">
    <property type="entry name" value="CDGP_dom"/>
</dbReference>
<evidence type="ECO:0000313" key="4">
    <source>
        <dbReference type="Proteomes" id="UP001160130"/>
    </source>
</evidence>
<evidence type="ECO:0000313" key="3">
    <source>
        <dbReference type="EMBL" id="MDH6196995.1"/>
    </source>
</evidence>
<feature type="signal peptide" evidence="1">
    <location>
        <begin position="1"/>
        <end position="19"/>
    </location>
</feature>
<name>A0ABT6L220_9MYCO</name>